<reference evidence="1" key="1">
    <citation type="journal article" date="2020" name="mSystems">
        <title>Genome- and Community-Level Interaction Insights into Carbon Utilization and Element Cycling Functions of Hydrothermarchaeota in Hydrothermal Sediment.</title>
        <authorList>
            <person name="Zhou Z."/>
            <person name="Liu Y."/>
            <person name="Xu W."/>
            <person name="Pan J."/>
            <person name="Luo Z.H."/>
            <person name="Li M."/>
        </authorList>
    </citation>
    <scope>NUCLEOTIDE SEQUENCE [LARGE SCALE GENOMIC DNA]</scope>
    <source>
        <strain evidence="1">SpSt-189</strain>
    </source>
</reference>
<dbReference type="EMBL" id="DSHZ01000007">
    <property type="protein sequence ID" value="HEO41322.1"/>
    <property type="molecule type" value="Genomic_DNA"/>
</dbReference>
<proteinExistence type="predicted"/>
<sequence>MRTALRFGALYLLALLLLLGLGHRNQVEKAHLARMKARLEALGLREEALLKEGWRASRPERVLEWAEKEGFVPMSRGRWAR</sequence>
<gene>
    <name evidence="1" type="ORF">ENP09_00145</name>
</gene>
<comment type="caution">
    <text evidence="1">The sequence shown here is derived from an EMBL/GenBank/DDBJ whole genome shotgun (WGS) entry which is preliminary data.</text>
</comment>
<protein>
    <submittedName>
        <fullName evidence="1">Uncharacterized protein</fullName>
    </submittedName>
</protein>
<dbReference type="AlphaFoldDB" id="A0A831U454"/>
<accession>A0A831U454</accession>
<organism evidence="1">
    <name type="scientific">Thermus islandicus</name>
    <dbReference type="NCBI Taxonomy" id="540988"/>
    <lineage>
        <taxon>Bacteria</taxon>
        <taxon>Thermotogati</taxon>
        <taxon>Deinococcota</taxon>
        <taxon>Deinococci</taxon>
        <taxon>Thermales</taxon>
        <taxon>Thermaceae</taxon>
        <taxon>Thermus</taxon>
    </lineage>
</organism>
<name>A0A831U454_9DEIN</name>
<evidence type="ECO:0000313" key="1">
    <source>
        <dbReference type="EMBL" id="HEO41322.1"/>
    </source>
</evidence>